<dbReference type="SUPFAM" id="SSF51984">
    <property type="entry name" value="MurCD N-terminal domain"/>
    <property type="match status" value="1"/>
</dbReference>
<dbReference type="SUPFAM" id="SSF53623">
    <property type="entry name" value="MurD-like peptide ligases, catalytic domain"/>
    <property type="match status" value="1"/>
</dbReference>
<dbReference type="GO" id="GO:0016881">
    <property type="term" value="F:acid-amino acid ligase activity"/>
    <property type="evidence" value="ECO:0007669"/>
    <property type="project" value="InterPro"/>
</dbReference>
<organism evidence="2">
    <name type="scientific">marine sediment metagenome</name>
    <dbReference type="NCBI Taxonomy" id="412755"/>
    <lineage>
        <taxon>unclassified sequences</taxon>
        <taxon>metagenomes</taxon>
        <taxon>ecological metagenomes</taxon>
    </lineage>
</organism>
<dbReference type="EMBL" id="BARU01027080">
    <property type="protein sequence ID" value="GAH70163.1"/>
    <property type="molecule type" value="Genomic_DNA"/>
</dbReference>
<dbReference type="InterPro" id="IPR036565">
    <property type="entry name" value="Mur-like_cat_sf"/>
</dbReference>
<dbReference type="PANTHER" id="PTHR43445:SF3">
    <property type="entry name" value="UDP-N-ACETYLMURAMATE--L-ALANINE LIGASE"/>
    <property type="match status" value="1"/>
</dbReference>
<evidence type="ECO:0000313" key="2">
    <source>
        <dbReference type="EMBL" id="GAH70163.1"/>
    </source>
</evidence>
<dbReference type="AlphaFoldDB" id="X1JK89"/>
<dbReference type="GO" id="GO:0005524">
    <property type="term" value="F:ATP binding"/>
    <property type="evidence" value="ECO:0007669"/>
    <property type="project" value="InterPro"/>
</dbReference>
<reference evidence="2" key="1">
    <citation type="journal article" date="2014" name="Front. Microbiol.">
        <title>High frequency of phylogenetically diverse reductive dehalogenase-homologous genes in deep subseafloor sedimentary metagenomes.</title>
        <authorList>
            <person name="Kawai M."/>
            <person name="Futagami T."/>
            <person name="Toyoda A."/>
            <person name="Takaki Y."/>
            <person name="Nishi S."/>
            <person name="Hori S."/>
            <person name="Arai W."/>
            <person name="Tsubouchi T."/>
            <person name="Morono Y."/>
            <person name="Uchiyama I."/>
            <person name="Ito T."/>
            <person name="Fujiyama A."/>
            <person name="Inagaki F."/>
            <person name="Takami H."/>
        </authorList>
    </citation>
    <scope>NUCLEOTIDE SEQUENCE</scope>
    <source>
        <strain evidence="2">Expedition CK06-06</strain>
    </source>
</reference>
<gene>
    <name evidence="2" type="ORF">S03H2_43413</name>
</gene>
<protein>
    <recommendedName>
        <fullName evidence="1">Mur ligase N-terminal catalytic domain-containing protein</fullName>
    </recommendedName>
</protein>
<comment type="caution">
    <text evidence="2">The sequence shown here is derived from an EMBL/GenBank/DDBJ whole genome shotgun (WGS) entry which is preliminary data.</text>
</comment>
<name>X1JK89_9ZZZZ</name>
<dbReference type="InterPro" id="IPR000713">
    <property type="entry name" value="Mur_ligase_N"/>
</dbReference>
<evidence type="ECO:0000259" key="1">
    <source>
        <dbReference type="Pfam" id="PF01225"/>
    </source>
</evidence>
<proteinExistence type="predicted"/>
<dbReference type="Gene3D" id="3.40.50.720">
    <property type="entry name" value="NAD(P)-binding Rossmann-like Domain"/>
    <property type="match status" value="1"/>
</dbReference>
<feature type="domain" description="Mur ligase N-terminal catalytic" evidence="1">
    <location>
        <begin position="2"/>
        <end position="102"/>
    </location>
</feature>
<dbReference type="Pfam" id="PF01225">
    <property type="entry name" value="Mur_ligase"/>
    <property type="match status" value="1"/>
</dbReference>
<feature type="non-terminal residue" evidence="2">
    <location>
        <position position="159"/>
    </location>
</feature>
<dbReference type="Gene3D" id="3.40.1190.10">
    <property type="entry name" value="Mur-like, catalytic domain"/>
    <property type="match status" value="1"/>
</dbReference>
<dbReference type="PANTHER" id="PTHR43445">
    <property type="entry name" value="UDP-N-ACETYLMURAMATE--L-ALANINE LIGASE-RELATED"/>
    <property type="match status" value="1"/>
</dbReference>
<dbReference type="InterPro" id="IPR050061">
    <property type="entry name" value="MurCDEF_pg_biosynth"/>
</dbReference>
<accession>X1JK89</accession>
<sequence length="159" mass="17268">MKIHFIGIGGIGVSALAKYYLEKSCQVSGSDLVSSEITKALRKKGAKLLIGKHKAKNLPKNVDLVIYSPAVPKDNPELKEAKKLKIKYLSYPEALGDLTKKYFTIAVSGTHGKSTTAAMTGLLLKKAGFDPTVIVGTKLKEFRNSNCRVGKSRYLVIEA</sequence>